<evidence type="ECO:0000313" key="1">
    <source>
        <dbReference type="EMBL" id="MFB9095694.1"/>
    </source>
</evidence>
<evidence type="ECO:0008006" key="3">
    <source>
        <dbReference type="Google" id="ProtNLM"/>
    </source>
</evidence>
<organism evidence="1 2">
    <name type="scientific">Flavobacterium jumunjinense</name>
    <dbReference type="NCBI Taxonomy" id="998845"/>
    <lineage>
        <taxon>Bacteria</taxon>
        <taxon>Pseudomonadati</taxon>
        <taxon>Bacteroidota</taxon>
        <taxon>Flavobacteriia</taxon>
        <taxon>Flavobacteriales</taxon>
        <taxon>Flavobacteriaceae</taxon>
        <taxon>Flavobacterium</taxon>
    </lineage>
</organism>
<comment type="caution">
    <text evidence="1">The sequence shown here is derived from an EMBL/GenBank/DDBJ whole genome shotgun (WGS) entry which is preliminary data.</text>
</comment>
<gene>
    <name evidence="1" type="ORF">ACFFVF_04150</name>
</gene>
<dbReference type="EMBL" id="JBHMEY010000009">
    <property type="protein sequence ID" value="MFB9095694.1"/>
    <property type="molecule type" value="Genomic_DNA"/>
</dbReference>
<reference evidence="1 2" key="1">
    <citation type="submission" date="2024-09" db="EMBL/GenBank/DDBJ databases">
        <authorList>
            <person name="Sun Q."/>
            <person name="Mori K."/>
        </authorList>
    </citation>
    <scope>NUCLEOTIDE SEQUENCE [LARGE SCALE GENOMIC DNA]</scope>
    <source>
        <strain evidence="1 2">CECT 7955</strain>
    </source>
</reference>
<proteinExistence type="predicted"/>
<dbReference type="PROSITE" id="PS51257">
    <property type="entry name" value="PROKAR_LIPOPROTEIN"/>
    <property type="match status" value="1"/>
</dbReference>
<dbReference type="Proteomes" id="UP001589607">
    <property type="component" value="Unassembled WGS sequence"/>
</dbReference>
<sequence length="245" mass="26965">MKKYILSVIIVSTLSLVSCSKDDDATPQQETLGNAKKVILNTFSEQGNLTTTTLYEFSYNENSLLSAMKISNVDGVKNRTINYNPDKKVSQITQTFNNVAKILSVTYSGENATVSISGQNEPYGLTYNTTNGTYNYSNGTDSGTLTYGENQNLIGISSNNISVFSKTIVPSIRGIYANQDKLFAFISSFLSNGDFLFFDRNAASTLFYSGENYSITNESENGSLTYYAMINTNTQVKIADVIIIY</sequence>
<protein>
    <recommendedName>
        <fullName evidence="3">DUF4595 domain-containing protein</fullName>
    </recommendedName>
</protein>
<accession>A0ABV5GJY6</accession>
<keyword evidence="2" id="KW-1185">Reference proteome</keyword>
<name>A0ABV5GJY6_9FLAO</name>
<evidence type="ECO:0000313" key="2">
    <source>
        <dbReference type="Proteomes" id="UP001589607"/>
    </source>
</evidence>
<dbReference type="RefSeq" id="WP_236455016.1">
    <property type="nucleotide sequence ID" value="NZ_CBCSGE010000004.1"/>
</dbReference>